<organism evidence="2">
    <name type="scientific">bioreactor metagenome</name>
    <dbReference type="NCBI Taxonomy" id="1076179"/>
    <lineage>
        <taxon>unclassified sequences</taxon>
        <taxon>metagenomes</taxon>
        <taxon>ecological metagenomes</taxon>
    </lineage>
</organism>
<dbReference type="SUPFAM" id="SSF51445">
    <property type="entry name" value="(Trans)glycosidases"/>
    <property type="match status" value="1"/>
</dbReference>
<reference evidence="2" key="1">
    <citation type="submission" date="2019-08" db="EMBL/GenBank/DDBJ databases">
        <authorList>
            <person name="Kucharzyk K."/>
            <person name="Murdoch R.W."/>
            <person name="Higgins S."/>
            <person name="Loffler F."/>
        </authorList>
    </citation>
    <scope>NUCLEOTIDE SEQUENCE</scope>
</reference>
<comment type="caution">
    <text evidence="2">The sequence shown here is derived from an EMBL/GenBank/DDBJ whole genome shotgun (WGS) entry which is preliminary data.</text>
</comment>
<accession>A0A644W848</accession>
<protein>
    <recommendedName>
        <fullName evidence="1">Secretion system C-terminal sorting domain-containing protein</fullName>
    </recommendedName>
</protein>
<dbReference type="NCBIfam" id="TIGR04183">
    <property type="entry name" value="Por_Secre_tail"/>
    <property type="match status" value="1"/>
</dbReference>
<gene>
    <name evidence="2" type="ORF">SDC9_45886</name>
</gene>
<dbReference type="Gene3D" id="3.20.20.80">
    <property type="entry name" value="Glycosidases"/>
    <property type="match status" value="1"/>
</dbReference>
<proteinExistence type="predicted"/>
<dbReference type="AlphaFoldDB" id="A0A644W848"/>
<feature type="domain" description="Secretion system C-terminal sorting" evidence="1">
    <location>
        <begin position="364"/>
        <end position="431"/>
    </location>
</feature>
<dbReference type="InterPro" id="IPR026444">
    <property type="entry name" value="Secre_tail"/>
</dbReference>
<name>A0A644W848_9ZZZZ</name>
<dbReference type="EMBL" id="VSSQ01000680">
    <property type="protein sequence ID" value="MPL99666.1"/>
    <property type="molecule type" value="Genomic_DNA"/>
</dbReference>
<dbReference type="Pfam" id="PF18962">
    <property type="entry name" value="Por_Secre_tail"/>
    <property type="match status" value="1"/>
</dbReference>
<evidence type="ECO:0000259" key="1">
    <source>
        <dbReference type="Pfam" id="PF18962"/>
    </source>
</evidence>
<evidence type="ECO:0000313" key="2">
    <source>
        <dbReference type="EMBL" id="MPL99666.1"/>
    </source>
</evidence>
<sequence length="438" mass="49732">MKNLTIRCLLLLLLVFSAQEYLRAQCPASKYGLNPVWPVNWDQTDRQNWYIDMSVHGQGFQSDGRTWRQLNEMVDSNEIMAFRDEVIWAKTNGGIQKYLFQFKNPASVSNQMPPVWCGNPLTDTNTTEAMYRFIVSFLDTMNSVLDYFILGSETDIYFKARPAERDSFFVLANRVSDYIDLHFPQIMFGVGVSMNCPLHSDTLYWSLVSQTGDVNSVSWWPLDGYYCADTVEINSSAAFIDTLLLKSGTKPVVISDCGVTSAGQTGRSSVQSEFVRNTFLYTMNEPQIEAVGYYYLADFDTTQIYWQQNFNLTYSTEFYESIKSRGLLDSLGNPKPAYDMYLAMLDTVCAQTAIVENRSDGIEIWPNPTDDRIYFRQNECGCFSICDMTGRILKTGLLSGVDVQEVSVSDLPNGTYFLIVVSGSQKLESHLFIKNGRL</sequence>
<dbReference type="InterPro" id="IPR017853">
    <property type="entry name" value="GH"/>
</dbReference>